<evidence type="ECO:0000313" key="4">
    <source>
        <dbReference type="EMBL" id="ORX59758.1"/>
    </source>
</evidence>
<comment type="caution">
    <text evidence="4">The sequence shown here is derived from an EMBL/GenBank/DDBJ whole genome shotgun (WGS) entry which is preliminary data.</text>
</comment>
<gene>
    <name evidence="4" type="ORF">DM01DRAFT_1282042</name>
</gene>
<protein>
    <submittedName>
        <fullName evidence="4">Galactose oxidase</fullName>
    </submittedName>
</protein>
<accession>A0A1X2GRS2</accession>
<organism evidence="4 5">
    <name type="scientific">Hesseltinella vesiculosa</name>
    <dbReference type="NCBI Taxonomy" id="101127"/>
    <lineage>
        <taxon>Eukaryota</taxon>
        <taxon>Fungi</taxon>
        <taxon>Fungi incertae sedis</taxon>
        <taxon>Mucoromycota</taxon>
        <taxon>Mucoromycotina</taxon>
        <taxon>Mucoromycetes</taxon>
        <taxon>Mucorales</taxon>
        <taxon>Cunninghamellaceae</taxon>
        <taxon>Hesseltinella</taxon>
    </lineage>
</organism>
<dbReference type="OrthoDB" id="432528at2759"/>
<dbReference type="AlphaFoldDB" id="A0A1X2GRS2"/>
<dbReference type="PANTHER" id="PTHR46093">
    <property type="entry name" value="ACYL-COA-BINDING DOMAIN-CONTAINING PROTEIN 5"/>
    <property type="match status" value="1"/>
</dbReference>
<evidence type="ECO:0000259" key="3">
    <source>
        <dbReference type="Pfam" id="PF24981"/>
    </source>
</evidence>
<dbReference type="EMBL" id="MCGT01000005">
    <property type="protein sequence ID" value="ORX59758.1"/>
    <property type="molecule type" value="Genomic_DNA"/>
</dbReference>
<dbReference type="SMART" id="SM00612">
    <property type="entry name" value="Kelch"/>
    <property type="match status" value="3"/>
</dbReference>
<feature type="domain" description="Attractin/MKLN-like beta-propeller" evidence="3">
    <location>
        <begin position="47"/>
        <end position="304"/>
    </location>
</feature>
<dbReference type="Pfam" id="PF24981">
    <property type="entry name" value="Beta-prop_ATRN-LZTR1"/>
    <property type="match status" value="1"/>
</dbReference>
<dbReference type="PANTHER" id="PTHR46093:SF3">
    <property type="entry name" value="ACYL-COA-BINDING DOMAIN-CONTAINING PROTEIN 4"/>
    <property type="match status" value="1"/>
</dbReference>
<dbReference type="InterPro" id="IPR006652">
    <property type="entry name" value="Kelch_1"/>
</dbReference>
<dbReference type="STRING" id="101127.A0A1X2GRS2"/>
<evidence type="ECO:0000313" key="5">
    <source>
        <dbReference type="Proteomes" id="UP000242146"/>
    </source>
</evidence>
<dbReference type="Proteomes" id="UP000242146">
    <property type="component" value="Unassembled WGS sequence"/>
</dbReference>
<dbReference type="InterPro" id="IPR056737">
    <property type="entry name" value="Beta-prop_ATRN-MKLN-like"/>
</dbReference>
<keyword evidence="2" id="KW-0677">Repeat</keyword>
<keyword evidence="1" id="KW-0880">Kelch repeat</keyword>
<keyword evidence="5" id="KW-1185">Reference proteome</keyword>
<sequence>MPSPPVKAPIAEKEPERHVRNNEVWREDYTSYQPPAPASGMYWSRYKKAMPHALRGHSVNLVGDQLYVFGGANQKTYYNKLYIMDMDTLTWRQPNTLGPSPSPCRGHSTNVIECQVGSRKSAHLIVFGGGNGPHYFNDIYTLNCGMTGQKKTRGNLFSPSIDTLTWSQPRVKGRVCSPRRAHVTCVWRKKIVVVGGGDGDRPLADVHMLDIANPEEVTWATLAPTGDAPVARGYHTGNLVGHRLVVFGGSDGMECFSDLYVLDLEKCHWTAVSLSQSIPRFAHTATQVGSYLFIVGGHNGGVYSSDVLVLNLVTMAWESRKIYGAVPPARGYHSAVLYDSRLYVLGGYDGRRVYDDLVMLELSSCAYLPQITNFDIDLSELQE</sequence>
<proteinExistence type="predicted"/>
<evidence type="ECO:0000256" key="2">
    <source>
        <dbReference type="ARBA" id="ARBA00022737"/>
    </source>
</evidence>
<dbReference type="SUPFAM" id="SSF117281">
    <property type="entry name" value="Kelch motif"/>
    <property type="match status" value="2"/>
</dbReference>
<dbReference type="InterPro" id="IPR015915">
    <property type="entry name" value="Kelch-typ_b-propeller"/>
</dbReference>
<dbReference type="Gene3D" id="2.120.10.80">
    <property type="entry name" value="Kelch-type beta propeller"/>
    <property type="match status" value="2"/>
</dbReference>
<evidence type="ECO:0000256" key="1">
    <source>
        <dbReference type="ARBA" id="ARBA00022441"/>
    </source>
</evidence>
<name>A0A1X2GRS2_9FUNG</name>
<reference evidence="4 5" key="1">
    <citation type="submission" date="2016-07" db="EMBL/GenBank/DDBJ databases">
        <title>Pervasive Adenine N6-methylation of Active Genes in Fungi.</title>
        <authorList>
            <consortium name="DOE Joint Genome Institute"/>
            <person name="Mondo S.J."/>
            <person name="Dannebaum R.O."/>
            <person name="Kuo R.C."/>
            <person name="Labutti K."/>
            <person name="Haridas S."/>
            <person name="Kuo A."/>
            <person name="Salamov A."/>
            <person name="Ahrendt S.R."/>
            <person name="Lipzen A."/>
            <person name="Sullivan W."/>
            <person name="Andreopoulos W.B."/>
            <person name="Clum A."/>
            <person name="Lindquist E."/>
            <person name="Daum C."/>
            <person name="Ramamoorthy G.K."/>
            <person name="Gryganskyi A."/>
            <person name="Culley D."/>
            <person name="Magnuson J.K."/>
            <person name="James T.Y."/>
            <person name="O'Malley M.A."/>
            <person name="Stajich J.E."/>
            <person name="Spatafora J.W."/>
            <person name="Visel A."/>
            <person name="Grigoriev I.V."/>
        </authorList>
    </citation>
    <scope>NUCLEOTIDE SEQUENCE [LARGE SCALE GENOMIC DNA]</scope>
    <source>
        <strain evidence="4 5">NRRL 3301</strain>
    </source>
</reference>